<organism evidence="2">
    <name type="scientific">Methanobrevibacter smithii CAG:186</name>
    <dbReference type="NCBI Taxonomy" id="1263088"/>
    <lineage>
        <taxon>Archaea</taxon>
        <taxon>Methanobacteriati</taxon>
        <taxon>Methanobacteriota</taxon>
        <taxon>Methanomada group</taxon>
        <taxon>Methanobacteria</taxon>
        <taxon>Methanobacteriales</taxon>
        <taxon>Methanobacteriaceae</taxon>
        <taxon>Methanobrevibacter</taxon>
    </lineage>
</organism>
<reference evidence="2" key="1">
    <citation type="submission" date="2012-11" db="EMBL/GenBank/DDBJ databases">
        <title>Dependencies among metagenomic species, viruses, plasmids and units of genetic variation.</title>
        <authorList>
            <person name="Nielsen H.B."/>
            <person name="Almeida M."/>
            <person name="Juncker A.S."/>
            <person name="Rasmussen S."/>
            <person name="Li J."/>
            <person name="Sunagawa S."/>
            <person name="Plichta D."/>
            <person name="Gautier L."/>
            <person name="Le Chatelier E."/>
            <person name="Peletier E."/>
            <person name="Bonde I."/>
            <person name="Nielsen T."/>
            <person name="Manichanh C."/>
            <person name="Arumugam M."/>
            <person name="Batto J."/>
            <person name="Santos M.B.Q.D."/>
            <person name="Blom N."/>
            <person name="Borruel N."/>
            <person name="Burgdorf K.S."/>
            <person name="Boumezbeur F."/>
            <person name="Casellas F."/>
            <person name="Dore J."/>
            <person name="Guarner F."/>
            <person name="Hansen T."/>
            <person name="Hildebrand F."/>
            <person name="Kaas R.S."/>
            <person name="Kennedy S."/>
            <person name="Kristiansen K."/>
            <person name="Kultima J.R."/>
            <person name="Leonard P."/>
            <person name="Levenez F."/>
            <person name="Lund O."/>
            <person name="Moumen B."/>
            <person name="Le Paslier D."/>
            <person name="Pons N."/>
            <person name="Pedersen O."/>
            <person name="Prifti E."/>
            <person name="Qin J."/>
            <person name="Raes J."/>
            <person name="Tap J."/>
            <person name="Tims S."/>
            <person name="Ussery D.W."/>
            <person name="Yamada T."/>
            <person name="MetaHit consortium"/>
            <person name="Renault P."/>
            <person name="Sicheritz-Ponten T."/>
            <person name="Bork P."/>
            <person name="Wang J."/>
            <person name="Brunak S."/>
            <person name="Ehrlich S.D."/>
        </authorList>
    </citation>
    <scope>NUCLEOTIDE SEQUENCE [LARGE SCALE GENOMIC DNA]</scope>
</reference>
<keyword evidence="1" id="KW-0472">Membrane</keyword>
<dbReference type="AlphaFoldDB" id="R7PWH6"/>
<comment type="caution">
    <text evidence="2">The sequence shown here is derived from an EMBL/GenBank/DDBJ whole genome shotgun (WGS) entry which is preliminary data.</text>
</comment>
<name>R7PWH6_METSM</name>
<feature type="transmembrane region" description="Helical" evidence="1">
    <location>
        <begin position="9"/>
        <end position="29"/>
    </location>
</feature>
<accession>R7PWH6</accession>
<keyword evidence="1" id="KW-1133">Transmembrane helix</keyword>
<gene>
    <name evidence="2" type="ORF">BN522_01562</name>
</gene>
<dbReference type="EMBL" id="CBKP010000047">
    <property type="protein sequence ID" value="CDF29715.1"/>
    <property type="molecule type" value="Genomic_DNA"/>
</dbReference>
<dbReference type="Proteomes" id="UP000018189">
    <property type="component" value="Unassembled WGS sequence"/>
</dbReference>
<evidence type="ECO:0000313" key="2">
    <source>
        <dbReference type="EMBL" id="CDF29715.1"/>
    </source>
</evidence>
<proteinExistence type="predicted"/>
<sequence>MNVDKKRAAALFIILIMVLSGVASFMLLVL</sequence>
<evidence type="ECO:0000256" key="1">
    <source>
        <dbReference type="SAM" id="Phobius"/>
    </source>
</evidence>
<keyword evidence="1" id="KW-0812">Transmembrane</keyword>
<protein>
    <submittedName>
        <fullName evidence="2">Uncharacterized protein</fullName>
    </submittedName>
</protein>